<dbReference type="AlphaFoldDB" id="A0A2N9HF53"/>
<dbReference type="EMBL" id="OIVN01003691">
    <property type="protein sequence ID" value="SPD12966.1"/>
    <property type="molecule type" value="Genomic_DNA"/>
</dbReference>
<feature type="region of interest" description="Disordered" evidence="1">
    <location>
        <begin position="1"/>
        <end position="26"/>
    </location>
</feature>
<protein>
    <submittedName>
        <fullName evidence="2">Uncharacterized protein</fullName>
    </submittedName>
</protein>
<proteinExistence type="predicted"/>
<name>A0A2N9HF53_FAGSY</name>
<accession>A0A2N9HF53</accession>
<reference evidence="2" key="1">
    <citation type="submission" date="2018-02" db="EMBL/GenBank/DDBJ databases">
        <authorList>
            <person name="Cohen D.B."/>
            <person name="Kent A.D."/>
        </authorList>
    </citation>
    <scope>NUCLEOTIDE SEQUENCE</scope>
</reference>
<evidence type="ECO:0000313" key="2">
    <source>
        <dbReference type="EMBL" id="SPD12966.1"/>
    </source>
</evidence>
<evidence type="ECO:0000256" key="1">
    <source>
        <dbReference type="SAM" id="MobiDB-lite"/>
    </source>
</evidence>
<sequence>MMENEEVMGGTSEPVDKVNLVDEDEDDDDLVEVELEDVPVTVRDSKEERQNEGRLQLFGLSLRCFQLRVMMISPIANAKSAEMKI</sequence>
<gene>
    <name evidence="2" type="ORF">FSB_LOCUS40848</name>
</gene>
<organism evidence="2">
    <name type="scientific">Fagus sylvatica</name>
    <name type="common">Beechnut</name>
    <dbReference type="NCBI Taxonomy" id="28930"/>
    <lineage>
        <taxon>Eukaryota</taxon>
        <taxon>Viridiplantae</taxon>
        <taxon>Streptophyta</taxon>
        <taxon>Embryophyta</taxon>
        <taxon>Tracheophyta</taxon>
        <taxon>Spermatophyta</taxon>
        <taxon>Magnoliopsida</taxon>
        <taxon>eudicotyledons</taxon>
        <taxon>Gunneridae</taxon>
        <taxon>Pentapetalae</taxon>
        <taxon>rosids</taxon>
        <taxon>fabids</taxon>
        <taxon>Fagales</taxon>
        <taxon>Fagaceae</taxon>
        <taxon>Fagus</taxon>
    </lineage>
</organism>